<feature type="transmembrane region" description="Helical" evidence="6">
    <location>
        <begin position="263"/>
        <end position="279"/>
    </location>
</feature>
<evidence type="ECO:0000256" key="5">
    <source>
        <dbReference type="ARBA" id="ARBA00023136"/>
    </source>
</evidence>
<feature type="transmembrane region" description="Helical" evidence="6">
    <location>
        <begin position="88"/>
        <end position="106"/>
    </location>
</feature>
<comment type="subcellular location">
    <subcellularLocation>
        <location evidence="1">Cell membrane</location>
        <topology evidence="1">Multi-pass membrane protein</topology>
    </subcellularLocation>
</comment>
<feature type="transmembrane region" description="Helical" evidence="6">
    <location>
        <begin position="147"/>
        <end position="169"/>
    </location>
</feature>
<evidence type="ECO:0000256" key="3">
    <source>
        <dbReference type="ARBA" id="ARBA00022692"/>
    </source>
</evidence>
<dbReference type="InterPro" id="IPR050189">
    <property type="entry name" value="MFS_Efflux_Transporters"/>
</dbReference>
<accession>A0A5J5IR99</accession>
<evidence type="ECO:0000256" key="6">
    <source>
        <dbReference type="SAM" id="Phobius"/>
    </source>
</evidence>
<proteinExistence type="predicted"/>
<feature type="transmembrane region" description="Helical" evidence="6">
    <location>
        <begin position="112"/>
        <end position="135"/>
    </location>
</feature>
<keyword evidence="2" id="KW-1003">Cell membrane</keyword>
<evidence type="ECO:0000256" key="4">
    <source>
        <dbReference type="ARBA" id="ARBA00022989"/>
    </source>
</evidence>
<dbReference type="AlphaFoldDB" id="A0A5J5IR99"/>
<dbReference type="Proteomes" id="UP000327039">
    <property type="component" value="Unassembled WGS sequence"/>
</dbReference>
<feature type="transmembrane region" description="Helical" evidence="6">
    <location>
        <begin position="226"/>
        <end position="248"/>
    </location>
</feature>
<dbReference type="GO" id="GO:0005886">
    <property type="term" value="C:plasma membrane"/>
    <property type="evidence" value="ECO:0007669"/>
    <property type="project" value="UniProtKB-SubCell"/>
</dbReference>
<dbReference type="EMBL" id="VYRZ01000003">
    <property type="protein sequence ID" value="KAA9085190.1"/>
    <property type="molecule type" value="Genomic_DNA"/>
</dbReference>
<evidence type="ECO:0000313" key="8">
    <source>
        <dbReference type="Proteomes" id="UP000327039"/>
    </source>
</evidence>
<feature type="transmembrane region" description="Helical" evidence="6">
    <location>
        <begin position="378"/>
        <end position="398"/>
    </location>
</feature>
<reference evidence="8" key="1">
    <citation type="submission" date="2019-09" db="EMBL/GenBank/DDBJ databases">
        <title>Mumia zhuanghuii sp. nov. isolated from the intestinal contents of plateau pika (Ochotona curzoniae) in the Qinghai-Tibet plateau of China.</title>
        <authorList>
            <person name="Tian Z."/>
        </authorList>
    </citation>
    <scope>NUCLEOTIDE SEQUENCE [LARGE SCALE GENOMIC DNA]</scope>
    <source>
        <strain evidence="8">DSM 25564</strain>
    </source>
</reference>
<feature type="transmembrane region" description="Helical" evidence="6">
    <location>
        <begin position="351"/>
        <end position="372"/>
    </location>
</feature>
<dbReference type="InterPro" id="IPR011701">
    <property type="entry name" value="MFS"/>
</dbReference>
<name>A0A5J5IR99_9MICO</name>
<keyword evidence="4 6" id="KW-1133">Transmembrane helix</keyword>
<sequence>MLDKTETIVFIRGVVIARSEIALVAAGAALIAATYGLVRLAFGLHLPAMSADLAIDSAAAGLISAAGSIVYGAAAVIGFFASTRHPRALVVAAIVTAGGGAIGIAFAAHAGILAAACALSSAGAGLASPALVRIVQRGVRSGAVDRAQAAVNAGTGPGLAIAALIAAATAEQWRAAWMIAAGATALSAASVLVLDRRSRPEQGEPRTRDAASSTAARLPPAPWWSAHLHAAAAAALFGIGAAAVWTYGRSLMTEAATGGDHSLLGWIALGCGGAAVILTGRPTAPLAPPRLWLLTTLVAAAATALLGVAAIHPVAALAACALFGWGYVAATGALIAWTARIAPDHAAAGTALLFVVFMAGQAAGAALLGAALPAVGPAATFGIAAAAAAASGLLAVTVPARRARPAARAV</sequence>
<dbReference type="GO" id="GO:0022857">
    <property type="term" value="F:transmembrane transporter activity"/>
    <property type="evidence" value="ECO:0007669"/>
    <property type="project" value="InterPro"/>
</dbReference>
<dbReference type="OrthoDB" id="2957247at2"/>
<protein>
    <submittedName>
        <fullName evidence="7">MFS transporter</fullName>
    </submittedName>
</protein>
<evidence type="ECO:0000313" key="7">
    <source>
        <dbReference type="EMBL" id="KAA9085190.1"/>
    </source>
</evidence>
<evidence type="ECO:0000256" key="2">
    <source>
        <dbReference type="ARBA" id="ARBA00022475"/>
    </source>
</evidence>
<comment type="caution">
    <text evidence="7">The sequence shown here is derived from an EMBL/GenBank/DDBJ whole genome shotgun (WGS) entry which is preliminary data.</text>
</comment>
<feature type="transmembrane region" description="Helical" evidence="6">
    <location>
        <begin position="291"/>
        <end position="310"/>
    </location>
</feature>
<feature type="transmembrane region" description="Helical" evidence="6">
    <location>
        <begin position="316"/>
        <end position="339"/>
    </location>
</feature>
<keyword evidence="3 6" id="KW-0812">Transmembrane</keyword>
<dbReference type="Pfam" id="PF07690">
    <property type="entry name" value="MFS_1"/>
    <property type="match status" value="1"/>
</dbReference>
<dbReference type="PANTHER" id="PTHR43124">
    <property type="entry name" value="PURINE EFFLUX PUMP PBUE"/>
    <property type="match status" value="1"/>
</dbReference>
<feature type="transmembrane region" description="Helical" evidence="6">
    <location>
        <begin position="175"/>
        <end position="194"/>
    </location>
</feature>
<dbReference type="SUPFAM" id="SSF103473">
    <property type="entry name" value="MFS general substrate transporter"/>
    <property type="match status" value="1"/>
</dbReference>
<keyword evidence="5 6" id="KW-0472">Membrane</keyword>
<feature type="transmembrane region" description="Helical" evidence="6">
    <location>
        <begin position="21"/>
        <end position="38"/>
    </location>
</feature>
<dbReference type="InterPro" id="IPR036259">
    <property type="entry name" value="MFS_trans_sf"/>
</dbReference>
<dbReference type="Gene3D" id="1.20.1250.20">
    <property type="entry name" value="MFS general substrate transporter like domains"/>
    <property type="match status" value="1"/>
</dbReference>
<feature type="transmembrane region" description="Helical" evidence="6">
    <location>
        <begin position="58"/>
        <end position="81"/>
    </location>
</feature>
<gene>
    <name evidence="7" type="ORF">F6B42_11915</name>
</gene>
<keyword evidence="8" id="KW-1185">Reference proteome</keyword>
<evidence type="ECO:0000256" key="1">
    <source>
        <dbReference type="ARBA" id="ARBA00004651"/>
    </source>
</evidence>
<organism evidence="7 8">
    <name type="scientific">Microbacterium radiodurans</name>
    <dbReference type="NCBI Taxonomy" id="661398"/>
    <lineage>
        <taxon>Bacteria</taxon>
        <taxon>Bacillati</taxon>
        <taxon>Actinomycetota</taxon>
        <taxon>Actinomycetes</taxon>
        <taxon>Micrococcales</taxon>
        <taxon>Microbacteriaceae</taxon>
        <taxon>Microbacterium</taxon>
    </lineage>
</organism>
<dbReference type="PANTHER" id="PTHR43124:SF3">
    <property type="entry name" value="CHLORAMPHENICOL EFFLUX PUMP RV0191"/>
    <property type="match status" value="1"/>
</dbReference>